<sequence>MYATVSSCLAAAVAAATFLSSNTHVPNVQKCLRGLEQGKAPAATGVNSANAPCLVLCMPTTCVLTNLHFLDSRFSGNECATCMSETCIENTMQF</sequence>
<keyword evidence="1" id="KW-0732">Signal</keyword>
<evidence type="ECO:0000256" key="1">
    <source>
        <dbReference type="SAM" id="SignalP"/>
    </source>
</evidence>
<name>A0A6G5A368_RHIMP</name>
<evidence type="ECO:0000313" key="3">
    <source>
        <dbReference type="EMBL" id="NOV42953.1"/>
    </source>
</evidence>
<protein>
    <submittedName>
        <fullName evidence="2 3">Putative secreted protein</fullName>
    </submittedName>
</protein>
<reference evidence="2" key="2">
    <citation type="submission" date="2020-03" db="EMBL/GenBank/DDBJ databases">
        <title>A transcriptome and proteome of the tick Rhipicephalus microplus shaped by the genetic composition of its hosts and developmental stage.</title>
        <authorList>
            <person name="Garcia G.R."/>
            <person name="Ribeiro J.M.C."/>
            <person name="Maruyama S.R."/>
            <person name="Gardinasse L.G."/>
            <person name="Nelson K."/>
            <person name="Ferreira B.R."/>
            <person name="Andrade T.G."/>
            <person name="Santos I.K.F.M."/>
        </authorList>
    </citation>
    <scope>NUCLEOTIDE SEQUENCE</scope>
    <source>
        <strain evidence="2">NSGR</strain>
        <tissue evidence="2">Salivary glands</tissue>
    </source>
</reference>
<dbReference type="EMBL" id="GIKN01002204">
    <property type="protein sequence ID" value="NIE44477.1"/>
    <property type="molecule type" value="Transcribed_RNA"/>
</dbReference>
<organism evidence="2">
    <name type="scientific">Rhipicephalus microplus</name>
    <name type="common">Cattle tick</name>
    <name type="synonym">Boophilus microplus</name>
    <dbReference type="NCBI Taxonomy" id="6941"/>
    <lineage>
        <taxon>Eukaryota</taxon>
        <taxon>Metazoa</taxon>
        <taxon>Ecdysozoa</taxon>
        <taxon>Arthropoda</taxon>
        <taxon>Chelicerata</taxon>
        <taxon>Arachnida</taxon>
        <taxon>Acari</taxon>
        <taxon>Parasitiformes</taxon>
        <taxon>Ixodida</taxon>
        <taxon>Ixodoidea</taxon>
        <taxon>Ixodidae</taxon>
        <taxon>Rhipicephalinae</taxon>
        <taxon>Rhipicephalus</taxon>
        <taxon>Boophilus</taxon>
    </lineage>
</organism>
<reference evidence="3" key="1">
    <citation type="submission" date="2019-09" db="EMBL/GenBank/DDBJ databases">
        <title>Organ-specific transcriptomic study of the physiology of the cattle tick, Rhipicephalus microplus.</title>
        <authorList>
            <person name="Tirloni L."/>
            <person name="Braz G."/>
            <person name="Gandara A.C.P."/>
            <person name="Sabadin G.A."/>
            <person name="da Silva R.M."/>
            <person name="Guizzo M.G."/>
            <person name="Machado J.A."/>
            <person name="Costa E.P."/>
            <person name="Gomes H.F."/>
            <person name="Moraes J."/>
            <person name="Mota M.B.S."/>
            <person name="Mesquita R.D."/>
            <person name="Alvarenga P.H."/>
            <person name="Alves F."/>
            <person name="Seixas A."/>
            <person name="da Fonseca R.N."/>
            <person name="Fogaca A."/>
            <person name="Logullo C."/>
            <person name="Tanaka A."/>
            <person name="Daffre S."/>
            <person name="Termignoni C."/>
            <person name="Vaz I.S.Jr."/>
            <person name="Oliveira P.L."/>
            <person name="Ribeiro J.M."/>
        </authorList>
    </citation>
    <scope>NUCLEOTIDE SEQUENCE</scope>
    <source>
        <strain evidence="3">Porto Alegre</strain>
    </source>
</reference>
<accession>A0A6G5A368</accession>
<evidence type="ECO:0000313" key="2">
    <source>
        <dbReference type="EMBL" id="NIE44477.1"/>
    </source>
</evidence>
<feature type="chain" id="PRO_5036385219" evidence="1">
    <location>
        <begin position="16"/>
        <end position="94"/>
    </location>
</feature>
<proteinExistence type="predicted"/>
<feature type="signal peptide" evidence="1">
    <location>
        <begin position="1"/>
        <end position="15"/>
    </location>
</feature>
<dbReference type="AlphaFoldDB" id="A0A6G5A368"/>
<dbReference type="EMBL" id="GHWJ01010216">
    <property type="protein sequence ID" value="NOV42953.1"/>
    <property type="molecule type" value="Transcribed_RNA"/>
</dbReference>